<dbReference type="PANTHER" id="PTHR42648">
    <property type="entry name" value="TRANSPOSASE, PUTATIVE-RELATED"/>
    <property type="match status" value="1"/>
</dbReference>
<evidence type="ECO:0000259" key="4">
    <source>
        <dbReference type="Pfam" id="PF22936"/>
    </source>
</evidence>
<proteinExistence type="predicted"/>
<evidence type="ECO:0000256" key="2">
    <source>
        <dbReference type="SAM" id="MobiDB-lite"/>
    </source>
</evidence>
<gene>
    <name evidence="5" type="ORF">Tci_052109</name>
</gene>
<dbReference type="AlphaFoldDB" id="A0A6L2N1M9"/>
<dbReference type="InterPro" id="IPR054722">
    <property type="entry name" value="PolX-like_BBD"/>
</dbReference>
<dbReference type="Pfam" id="PF22936">
    <property type="entry name" value="Pol_BBD"/>
    <property type="match status" value="1"/>
</dbReference>
<feature type="compositionally biased region" description="Polar residues" evidence="2">
    <location>
        <begin position="328"/>
        <end position="370"/>
    </location>
</feature>
<keyword evidence="1" id="KW-0645">Protease</keyword>
<name>A0A6L2N1M9_TANCI</name>
<dbReference type="InterPro" id="IPR025724">
    <property type="entry name" value="GAG-pre-integrase_dom"/>
</dbReference>
<feature type="domain" description="Retrovirus-related Pol polyprotein from transposon TNT 1-94-like beta-barrel" evidence="4">
    <location>
        <begin position="402"/>
        <end position="474"/>
    </location>
</feature>
<protein>
    <submittedName>
        <fullName evidence="5">Retrovirus-related Pol polyprotein from transposon TNT 1-94</fullName>
    </submittedName>
</protein>
<feature type="compositionally biased region" description="Polar residues" evidence="2">
    <location>
        <begin position="684"/>
        <end position="714"/>
    </location>
</feature>
<dbReference type="PANTHER" id="PTHR42648:SF18">
    <property type="entry name" value="RETROTRANSPOSON, UNCLASSIFIED-LIKE PROTEIN"/>
    <property type="match status" value="1"/>
</dbReference>
<sequence>MPPKRLSTSTTLASEVPAMDQAAIRQLISDGIDAALEALAATMTNIDNPNRNLRSKETPVAKRGNYKEFISCQPFYFNGTVGAIGLIYWFERTESANGQILHEEELAFLVDSEIAEAQTTQTVITHNAAYQADNLDACDSNCDEINTAKVALMANLSHYGSDDLAEVYNHDNVNHNLINQAVQAILLYEQSNIMNQAETEITTLKNNLRKLKGKGVVDEAVILHPIDLELLKVDEAPLAPKLRNNRTTHSDYLKHTQEETATLREIAEHERSLNPLNTSLYYACKYTKRIQGLLIIIRQTFPCINDLGDKLMAVTLMNKTKRVRFTEPVTSSGNKNVKTVSSSNIVSNKPMLSSTGVNLSTSASGSQPSDNTKKDKIRQTPSSSKKNKIEAYPRNVVQIVLWYLDSGCFKHMTKDRPQLTNFVNKFLGMVKFGNDHVAKIMGYGDYQIGNVTILRVYFVEGLGHNLFSIRKFCDSELEVAFRQHTCFIRNLEGVDLLFGSRGKILYTLSLGDMMKTSPICLLSNASKTKSWLWYRRLSHLNFGAINYLARQGLVRGLPRLKFKKDHVCSACAMGKSKKKLHKPKSVDTNQEKLYLLHMNLCGTMRVKSVNGKKRIIETIHDDFDELTAMASEQRSSGPALHEMTHATISLGLMPKPTSSTPVDHPAHEVIASITEVVTLEHAGSTGSPSSTIVDQDAPSPSKSQSTPETQPPVITNNVEEENHDIEVAHMGNDSLFGITFPKFPHEQALLYYYDAFLTSVEPKTYKDALTQSCWIKAMQDELNEFECLEVWELLR</sequence>
<dbReference type="GO" id="GO:0006508">
    <property type="term" value="P:proteolysis"/>
    <property type="evidence" value="ECO:0007669"/>
    <property type="project" value="UniProtKB-KW"/>
</dbReference>
<dbReference type="GO" id="GO:0008233">
    <property type="term" value="F:peptidase activity"/>
    <property type="evidence" value="ECO:0007669"/>
    <property type="project" value="UniProtKB-KW"/>
</dbReference>
<dbReference type="Pfam" id="PF13976">
    <property type="entry name" value="gag_pre-integrs"/>
    <property type="match status" value="1"/>
</dbReference>
<evidence type="ECO:0000313" key="5">
    <source>
        <dbReference type="EMBL" id="GEU80131.1"/>
    </source>
</evidence>
<reference evidence="5" key="1">
    <citation type="journal article" date="2019" name="Sci. Rep.">
        <title>Draft genome of Tanacetum cinerariifolium, the natural source of mosquito coil.</title>
        <authorList>
            <person name="Yamashiro T."/>
            <person name="Shiraishi A."/>
            <person name="Satake H."/>
            <person name="Nakayama K."/>
        </authorList>
    </citation>
    <scope>NUCLEOTIDE SEQUENCE</scope>
</reference>
<dbReference type="InterPro" id="IPR039537">
    <property type="entry name" value="Retrotran_Ty1/copia-like"/>
</dbReference>
<keyword evidence="1" id="KW-0378">Hydrolase</keyword>
<feature type="region of interest" description="Disordered" evidence="2">
    <location>
        <begin position="327"/>
        <end position="387"/>
    </location>
</feature>
<comment type="caution">
    <text evidence="5">The sequence shown here is derived from an EMBL/GenBank/DDBJ whole genome shotgun (WGS) entry which is preliminary data.</text>
</comment>
<accession>A0A6L2N1M9</accession>
<feature type="region of interest" description="Disordered" evidence="2">
    <location>
        <begin position="681"/>
        <end position="714"/>
    </location>
</feature>
<dbReference type="EMBL" id="BKCJ010008016">
    <property type="protein sequence ID" value="GEU80131.1"/>
    <property type="molecule type" value="Genomic_DNA"/>
</dbReference>
<organism evidence="5">
    <name type="scientific">Tanacetum cinerariifolium</name>
    <name type="common">Dalmatian daisy</name>
    <name type="synonym">Chrysanthemum cinerariifolium</name>
    <dbReference type="NCBI Taxonomy" id="118510"/>
    <lineage>
        <taxon>Eukaryota</taxon>
        <taxon>Viridiplantae</taxon>
        <taxon>Streptophyta</taxon>
        <taxon>Embryophyta</taxon>
        <taxon>Tracheophyta</taxon>
        <taxon>Spermatophyta</taxon>
        <taxon>Magnoliopsida</taxon>
        <taxon>eudicotyledons</taxon>
        <taxon>Gunneridae</taxon>
        <taxon>Pentapetalae</taxon>
        <taxon>asterids</taxon>
        <taxon>campanulids</taxon>
        <taxon>Asterales</taxon>
        <taxon>Asteraceae</taxon>
        <taxon>Asteroideae</taxon>
        <taxon>Anthemideae</taxon>
        <taxon>Anthemidinae</taxon>
        <taxon>Tanacetum</taxon>
    </lineage>
</organism>
<evidence type="ECO:0000259" key="3">
    <source>
        <dbReference type="Pfam" id="PF13976"/>
    </source>
</evidence>
<evidence type="ECO:0000256" key="1">
    <source>
        <dbReference type="ARBA" id="ARBA00022670"/>
    </source>
</evidence>
<feature type="domain" description="GAG-pre-integrase" evidence="3">
    <location>
        <begin position="505"/>
        <end position="576"/>
    </location>
</feature>